<dbReference type="InterPro" id="IPR001647">
    <property type="entry name" value="HTH_TetR"/>
</dbReference>
<dbReference type="Gene3D" id="1.10.357.10">
    <property type="entry name" value="Tetracycline Repressor, domain 2"/>
    <property type="match status" value="1"/>
</dbReference>
<proteinExistence type="predicted"/>
<evidence type="ECO:0000313" key="7">
    <source>
        <dbReference type="Proteomes" id="UP001164693"/>
    </source>
</evidence>
<evidence type="ECO:0000256" key="2">
    <source>
        <dbReference type="ARBA" id="ARBA00023125"/>
    </source>
</evidence>
<dbReference type="RefSeq" id="WP_269442873.1">
    <property type="nucleotide sequence ID" value="NZ_CP097463.1"/>
</dbReference>
<reference evidence="6" key="1">
    <citation type="submission" date="2022-05" db="EMBL/GenBank/DDBJ databases">
        <title>Jatrophihabitans sp. SB3-54 whole genome sequence.</title>
        <authorList>
            <person name="Suh M.K."/>
            <person name="Eom M.K."/>
            <person name="Kim J.S."/>
            <person name="Kim H.S."/>
            <person name="Do H.E."/>
            <person name="Shin Y.K."/>
            <person name="Lee J.-S."/>
        </authorList>
    </citation>
    <scope>NUCLEOTIDE SEQUENCE</scope>
    <source>
        <strain evidence="6">SB3-54</strain>
    </source>
</reference>
<keyword evidence="7" id="KW-1185">Reference proteome</keyword>
<evidence type="ECO:0000259" key="5">
    <source>
        <dbReference type="PROSITE" id="PS50977"/>
    </source>
</evidence>
<dbReference type="PANTHER" id="PTHR30055:SF234">
    <property type="entry name" value="HTH-TYPE TRANSCRIPTIONAL REGULATOR BETI"/>
    <property type="match status" value="1"/>
</dbReference>
<feature type="DNA-binding region" description="H-T-H motif" evidence="4">
    <location>
        <begin position="42"/>
        <end position="61"/>
    </location>
</feature>
<accession>A0ABY7JZ48</accession>
<gene>
    <name evidence="6" type="ORF">M6B22_17630</name>
</gene>
<dbReference type="InterPro" id="IPR050109">
    <property type="entry name" value="HTH-type_TetR-like_transc_reg"/>
</dbReference>
<dbReference type="InterPro" id="IPR041642">
    <property type="entry name" value="KstR_C"/>
</dbReference>
<evidence type="ECO:0000313" key="6">
    <source>
        <dbReference type="EMBL" id="WAX56341.1"/>
    </source>
</evidence>
<dbReference type="PRINTS" id="PR00455">
    <property type="entry name" value="HTHTETR"/>
</dbReference>
<name>A0ABY7JZ48_9ACTN</name>
<dbReference type="Proteomes" id="UP001164693">
    <property type="component" value="Chromosome"/>
</dbReference>
<sequence>MPRVAEARAAAEPSSPDQHARQLRILQAAEDLGAETDLDHVQMHEVAKRAGVAIGTLYRYFPSKTHLFVGVMSYQIERMGEALAKRPKRKGDPGELVFDVLVRANRALLSKPELASAMMKSSNAANAATVTDVARIDNTMRDVLLHAAGIEHPTAGDLAIMRVLLQAWGGILASSLNGRLSMPDAESDLRLACTMLMAGTSAARAAAAAR</sequence>
<organism evidence="6 7">
    <name type="scientific">Jatrophihabitans cynanchi</name>
    <dbReference type="NCBI Taxonomy" id="2944128"/>
    <lineage>
        <taxon>Bacteria</taxon>
        <taxon>Bacillati</taxon>
        <taxon>Actinomycetota</taxon>
        <taxon>Actinomycetes</taxon>
        <taxon>Jatrophihabitantales</taxon>
        <taxon>Jatrophihabitantaceae</taxon>
        <taxon>Jatrophihabitans</taxon>
    </lineage>
</organism>
<keyword evidence="1" id="KW-0805">Transcription regulation</keyword>
<evidence type="ECO:0000256" key="3">
    <source>
        <dbReference type="ARBA" id="ARBA00023163"/>
    </source>
</evidence>
<evidence type="ECO:0000256" key="4">
    <source>
        <dbReference type="PROSITE-ProRule" id="PRU00335"/>
    </source>
</evidence>
<keyword evidence="2 4" id="KW-0238">DNA-binding</keyword>
<dbReference type="SUPFAM" id="SSF46689">
    <property type="entry name" value="Homeodomain-like"/>
    <property type="match status" value="1"/>
</dbReference>
<keyword evidence="3" id="KW-0804">Transcription</keyword>
<feature type="domain" description="HTH tetR-type" evidence="5">
    <location>
        <begin position="19"/>
        <end position="79"/>
    </location>
</feature>
<dbReference type="Pfam" id="PF17925">
    <property type="entry name" value="TetR_C_20"/>
    <property type="match status" value="1"/>
</dbReference>
<dbReference type="EMBL" id="CP097463">
    <property type="protein sequence ID" value="WAX56341.1"/>
    <property type="molecule type" value="Genomic_DNA"/>
</dbReference>
<dbReference type="Pfam" id="PF00440">
    <property type="entry name" value="TetR_N"/>
    <property type="match status" value="1"/>
</dbReference>
<evidence type="ECO:0000256" key="1">
    <source>
        <dbReference type="ARBA" id="ARBA00023015"/>
    </source>
</evidence>
<protein>
    <submittedName>
        <fullName evidence="6">TetR family transcriptional regulator</fullName>
    </submittedName>
</protein>
<dbReference type="InterPro" id="IPR009057">
    <property type="entry name" value="Homeodomain-like_sf"/>
</dbReference>
<dbReference type="PROSITE" id="PS50977">
    <property type="entry name" value="HTH_TETR_2"/>
    <property type="match status" value="1"/>
</dbReference>
<dbReference type="PANTHER" id="PTHR30055">
    <property type="entry name" value="HTH-TYPE TRANSCRIPTIONAL REGULATOR RUTR"/>
    <property type="match status" value="1"/>
</dbReference>